<evidence type="ECO:0000256" key="3">
    <source>
        <dbReference type="ARBA" id="ARBA00022679"/>
    </source>
</evidence>
<evidence type="ECO:0000313" key="12">
    <source>
        <dbReference type="EMBL" id="CAF0855448.1"/>
    </source>
</evidence>
<proteinExistence type="inferred from homology"/>
<dbReference type="EMBL" id="CAJOBC010000964">
    <property type="protein sequence ID" value="CAF3643208.1"/>
    <property type="molecule type" value="Genomic_DNA"/>
</dbReference>
<keyword evidence="2 10" id="KW-0444">Lipid biosynthesis</keyword>
<dbReference type="OrthoDB" id="10259681at2759"/>
<feature type="transmembrane region" description="Helical" evidence="10">
    <location>
        <begin position="89"/>
        <end position="109"/>
    </location>
</feature>
<keyword evidence="4 10" id="KW-0812">Transmembrane</keyword>
<evidence type="ECO:0000256" key="11">
    <source>
        <dbReference type="SAM" id="MobiDB-lite"/>
    </source>
</evidence>
<evidence type="ECO:0000313" key="14">
    <source>
        <dbReference type="Proteomes" id="UP000663829"/>
    </source>
</evidence>
<keyword evidence="6 10" id="KW-1133">Transmembrane helix</keyword>
<comment type="catalytic activity">
    <reaction evidence="10">
        <text>a very-long-chain acyl-CoA + malonyl-CoA + H(+) = a very-long-chain 3-oxoacyl-CoA + CO2 + CoA</text>
        <dbReference type="Rhea" id="RHEA:32727"/>
        <dbReference type="ChEBI" id="CHEBI:15378"/>
        <dbReference type="ChEBI" id="CHEBI:16526"/>
        <dbReference type="ChEBI" id="CHEBI:57287"/>
        <dbReference type="ChEBI" id="CHEBI:57384"/>
        <dbReference type="ChEBI" id="CHEBI:90725"/>
        <dbReference type="ChEBI" id="CHEBI:90736"/>
        <dbReference type="EC" id="2.3.1.199"/>
    </reaction>
</comment>
<organism evidence="12 14">
    <name type="scientific">Didymodactylos carnosus</name>
    <dbReference type="NCBI Taxonomy" id="1234261"/>
    <lineage>
        <taxon>Eukaryota</taxon>
        <taxon>Metazoa</taxon>
        <taxon>Spiralia</taxon>
        <taxon>Gnathifera</taxon>
        <taxon>Rotifera</taxon>
        <taxon>Eurotatoria</taxon>
        <taxon>Bdelloidea</taxon>
        <taxon>Philodinida</taxon>
        <taxon>Philodinidae</taxon>
        <taxon>Didymodactylos</taxon>
    </lineage>
</organism>
<evidence type="ECO:0000256" key="8">
    <source>
        <dbReference type="ARBA" id="ARBA00023136"/>
    </source>
</evidence>
<dbReference type="AlphaFoldDB" id="A0A813WSS9"/>
<keyword evidence="7 10" id="KW-0443">Lipid metabolism</keyword>
<dbReference type="GO" id="GO:0042761">
    <property type="term" value="P:very long-chain fatty acid biosynthetic process"/>
    <property type="evidence" value="ECO:0007669"/>
    <property type="project" value="TreeGrafter"/>
</dbReference>
<keyword evidence="5 10" id="KW-0276">Fatty acid metabolism</keyword>
<evidence type="ECO:0000256" key="6">
    <source>
        <dbReference type="ARBA" id="ARBA00022989"/>
    </source>
</evidence>
<evidence type="ECO:0000256" key="9">
    <source>
        <dbReference type="ARBA" id="ARBA00023160"/>
    </source>
</evidence>
<dbReference type="InterPro" id="IPR002076">
    <property type="entry name" value="ELO_fam"/>
</dbReference>
<reference evidence="12" key="1">
    <citation type="submission" date="2021-02" db="EMBL/GenBank/DDBJ databases">
        <authorList>
            <person name="Nowell W R."/>
        </authorList>
    </citation>
    <scope>NUCLEOTIDE SEQUENCE</scope>
</reference>
<evidence type="ECO:0000256" key="7">
    <source>
        <dbReference type="ARBA" id="ARBA00023098"/>
    </source>
</evidence>
<feature type="transmembrane region" description="Helical" evidence="10">
    <location>
        <begin position="263"/>
        <end position="284"/>
    </location>
</feature>
<accession>A0A813WSS9</accession>
<comment type="similarity">
    <text evidence="10">Belongs to the ELO family.</text>
</comment>
<comment type="caution">
    <text evidence="12">The sequence shown here is derived from an EMBL/GenBank/DDBJ whole genome shotgun (WGS) entry which is preliminary data.</text>
</comment>
<sequence>MTDLMSFINHSIIQTYLNPRITPWVKDPIGLHHPLVFNFEKQFFDTNYAHSIRNWMHTYWWLSIVYSLIYVFLIFFGRALMEKREKYDLRILLIIWNCSLAIFSIWGMIRCVPEMLYTIHKESIYYSMCDRSNIYGITGYWIWIFSVSKVPELLDTLFIVLRKQKLIFLHWFHHATVLIYTWYSYHDWTSSGRWFVFMNYSVHALMYSYYAFRAMRFNIPKFVQQIVTIFQLSQMFVGCYVNYKAYEYKGENRPCKIAYSNIYASFAMYFVYFLLFAHFFYVSYLKKTPKTIEKEKPIEKEQRHHNQVNNESSSVIVKNSQSERKKIK</sequence>
<evidence type="ECO:0000313" key="13">
    <source>
        <dbReference type="EMBL" id="CAF3643208.1"/>
    </source>
</evidence>
<feature type="transmembrane region" description="Helical" evidence="10">
    <location>
        <begin position="191"/>
        <end position="210"/>
    </location>
</feature>
<dbReference type="GO" id="GO:0005789">
    <property type="term" value="C:endoplasmic reticulum membrane"/>
    <property type="evidence" value="ECO:0007669"/>
    <property type="project" value="TreeGrafter"/>
</dbReference>
<name>A0A813WSS9_9BILA</name>
<feature type="transmembrane region" description="Helical" evidence="10">
    <location>
        <begin position="168"/>
        <end position="185"/>
    </location>
</feature>
<dbReference type="GO" id="GO:0009922">
    <property type="term" value="F:fatty acid elongase activity"/>
    <property type="evidence" value="ECO:0007669"/>
    <property type="project" value="UniProtKB-EC"/>
</dbReference>
<dbReference type="InterPro" id="IPR030457">
    <property type="entry name" value="ELO_CS"/>
</dbReference>
<feature type="transmembrane region" description="Helical" evidence="10">
    <location>
        <begin position="58"/>
        <end position="77"/>
    </location>
</feature>
<keyword evidence="8 10" id="KW-0472">Membrane</keyword>
<dbReference type="Proteomes" id="UP000681722">
    <property type="component" value="Unassembled WGS sequence"/>
</dbReference>
<dbReference type="Proteomes" id="UP000663829">
    <property type="component" value="Unassembled WGS sequence"/>
</dbReference>
<dbReference type="EMBL" id="CAJNOQ010000964">
    <property type="protein sequence ID" value="CAF0855448.1"/>
    <property type="molecule type" value="Genomic_DNA"/>
</dbReference>
<evidence type="ECO:0000256" key="1">
    <source>
        <dbReference type="ARBA" id="ARBA00004141"/>
    </source>
</evidence>
<evidence type="ECO:0000256" key="4">
    <source>
        <dbReference type="ARBA" id="ARBA00022692"/>
    </source>
</evidence>
<gene>
    <name evidence="12" type="ORF">GPM918_LOCUS6303</name>
    <name evidence="13" type="ORF">SRO942_LOCUS6303</name>
</gene>
<dbReference type="PANTHER" id="PTHR11157">
    <property type="entry name" value="FATTY ACID ACYL TRANSFERASE-RELATED"/>
    <property type="match status" value="1"/>
</dbReference>
<dbReference type="Pfam" id="PF01151">
    <property type="entry name" value="ELO"/>
    <property type="match status" value="1"/>
</dbReference>
<keyword evidence="9 10" id="KW-0275">Fatty acid biosynthesis</keyword>
<feature type="transmembrane region" description="Helical" evidence="10">
    <location>
        <begin position="140"/>
        <end position="161"/>
    </location>
</feature>
<dbReference type="EC" id="2.3.1.199" evidence="10"/>
<protein>
    <recommendedName>
        <fullName evidence="10">Elongation of very long chain fatty acids protein</fullName>
        <ecNumber evidence="10">2.3.1.199</ecNumber>
    </recommendedName>
    <alternativeName>
        <fullName evidence="10">Very-long-chain 3-oxoacyl-CoA synthase</fullName>
    </alternativeName>
</protein>
<keyword evidence="14" id="KW-1185">Reference proteome</keyword>
<keyword evidence="3 10" id="KW-0808">Transferase</keyword>
<feature type="region of interest" description="Disordered" evidence="11">
    <location>
        <begin position="297"/>
        <end position="328"/>
    </location>
</feature>
<dbReference type="PROSITE" id="PS01188">
    <property type="entry name" value="ELO"/>
    <property type="match status" value="1"/>
</dbReference>
<dbReference type="GO" id="GO:0034625">
    <property type="term" value="P:fatty acid elongation, monounsaturated fatty acid"/>
    <property type="evidence" value="ECO:0007669"/>
    <property type="project" value="TreeGrafter"/>
</dbReference>
<evidence type="ECO:0000256" key="2">
    <source>
        <dbReference type="ARBA" id="ARBA00022516"/>
    </source>
</evidence>
<dbReference type="PANTHER" id="PTHR11157:SF17">
    <property type="entry name" value="ELONGATION OF VERY LONG CHAIN FATTY ACIDS PROTEIN 6"/>
    <property type="match status" value="1"/>
</dbReference>
<dbReference type="GO" id="GO:0034626">
    <property type="term" value="P:fatty acid elongation, polyunsaturated fatty acid"/>
    <property type="evidence" value="ECO:0007669"/>
    <property type="project" value="TreeGrafter"/>
</dbReference>
<comment type="subcellular location">
    <subcellularLocation>
        <location evidence="1">Membrane</location>
        <topology evidence="1">Multi-pass membrane protein</topology>
    </subcellularLocation>
</comment>
<feature type="compositionally biased region" description="Polar residues" evidence="11">
    <location>
        <begin position="307"/>
        <end position="320"/>
    </location>
</feature>
<evidence type="ECO:0000256" key="10">
    <source>
        <dbReference type="RuleBase" id="RU361115"/>
    </source>
</evidence>
<dbReference type="GO" id="GO:0030148">
    <property type="term" value="P:sphingolipid biosynthetic process"/>
    <property type="evidence" value="ECO:0007669"/>
    <property type="project" value="TreeGrafter"/>
</dbReference>
<evidence type="ECO:0000256" key="5">
    <source>
        <dbReference type="ARBA" id="ARBA00022832"/>
    </source>
</evidence>
<dbReference type="GO" id="GO:0019367">
    <property type="term" value="P:fatty acid elongation, saturated fatty acid"/>
    <property type="evidence" value="ECO:0007669"/>
    <property type="project" value="TreeGrafter"/>
</dbReference>